<keyword evidence="6 11" id="KW-0812">Transmembrane</keyword>
<dbReference type="AlphaFoldDB" id="A0A4R6UQY2"/>
<dbReference type="OrthoDB" id="6624834at2"/>
<keyword evidence="5 10" id="KW-0997">Cell inner membrane</keyword>
<evidence type="ECO:0000256" key="5">
    <source>
        <dbReference type="ARBA" id="ARBA00022519"/>
    </source>
</evidence>
<proteinExistence type="inferred from homology"/>
<keyword evidence="9 10" id="KW-0472">Membrane</keyword>
<dbReference type="GO" id="GO:0015627">
    <property type="term" value="C:type II protein secretion system complex"/>
    <property type="evidence" value="ECO:0007669"/>
    <property type="project" value="InterPro"/>
</dbReference>
<dbReference type="Proteomes" id="UP000295375">
    <property type="component" value="Unassembled WGS sequence"/>
</dbReference>
<comment type="function">
    <text evidence="10">Inner membrane component of the type II secretion system required for the energy-dependent secretion of extracellular factors such as proteases and toxins from the periplasm.</text>
</comment>
<dbReference type="InterPro" id="IPR023229">
    <property type="entry name" value="T2SS_M_periplasmic_sf"/>
</dbReference>
<protein>
    <recommendedName>
        <fullName evidence="10">Type II secretion system protein M</fullName>
        <shortName evidence="10">T2SS protein M</shortName>
    </recommendedName>
    <alternativeName>
        <fullName evidence="10">General secretion pathway protein M</fullName>
    </alternativeName>
</protein>
<evidence type="ECO:0000256" key="10">
    <source>
        <dbReference type="PIRNR" id="PIRNR006291"/>
    </source>
</evidence>
<evidence type="ECO:0000256" key="3">
    <source>
        <dbReference type="ARBA" id="ARBA00022448"/>
    </source>
</evidence>
<keyword evidence="7 10" id="KW-0653">Protein transport</keyword>
<dbReference type="Pfam" id="PF04612">
    <property type="entry name" value="T2SSM"/>
    <property type="match status" value="1"/>
</dbReference>
<keyword evidence="3 10" id="KW-0813">Transport</keyword>
<evidence type="ECO:0000256" key="6">
    <source>
        <dbReference type="ARBA" id="ARBA00022692"/>
    </source>
</evidence>
<evidence type="ECO:0000313" key="12">
    <source>
        <dbReference type="EMBL" id="TDQ49688.1"/>
    </source>
</evidence>
<keyword evidence="4 10" id="KW-1003">Cell membrane</keyword>
<dbReference type="InterPro" id="IPR007690">
    <property type="entry name" value="T2SS_GspM"/>
</dbReference>
<keyword evidence="13" id="KW-1185">Reference proteome</keyword>
<accession>A0A4R6UQY2</accession>
<dbReference type="SUPFAM" id="SSF103054">
    <property type="entry name" value="General secretion pathway protein M, EpsM"/>
    <property type="match status" value="1"/>
</dbReference>
<dbReference type="GO" id="GO:0005886">
    <property type="term" value="C:plasma membrane"/>
    <property type="evidence" value="ECO:0007669"/>
    <property type="project" value="UniProtKB-SubCell"/>
</dbReference>
<evidence type="ECO:0000313" key="13">
    <source>
        <dbReference type="Proteomes" id="UP000295375"/>
    </source>
</evidence>
<dbReference type="PIRSF" id="PIRSF006291">
    <property type="entry name" value="GspM"/>
    <property type="match status" value="1"/>
</dbReference>
<keyword evidence="8 11" id="KW-1133">Transmembrane helix</keyword>
<reference evidence="12 13" key="1">
    <citation type="submission" date="2019-03" db="EMBL/GenBank/DDBJ databases">
        <title>Genomic Encyclopedia of Type Strains, Phase IV (KMG-IV): sequencing the most valuable type-strain genomes for metagenomic binning, comparative biology and taxonomic classification.</title>
        <authorList>
            <person name="Goeker M."/>
        </authorList>
    </citation>
    <scope>NUCLEOTIDE SEQUENCE [LARGE SCALE GENOMIC DNA]</scope>
    <source>
        <strain evidence="12 13">DSM 103792</strain>
    </source>
</reference>
<dbReference type="RefSeq" id="WP_133588222.1">
    <property type="nucleotide sequence ID" value="NZ_CP037953.1"/>
</dbReference>
<evidence type="ECO:0000256" key="11">
    <source>
        <dbReference type="SAM" id="Phobius"/>
    </source>
</evidence>
<dbReference type="Gene3D" id="3.30.1360.100">
    <property type="entry name" value="General secretion pathway protein M, EpsM"/>
    <property type="match status" value="1"/>
</dbReference>
<comment type="subcellular location">
    <subcellularLocation>
        <location evidence="1">Cell inner membrane</location>
        <topology evidence="1">Single-pass membrane protein</topology>
    </subcellularLocation>
</comment>
<sequence length="164" mass="18534">MIAQALAPLKEKYQAMPERDRRALLMLGIFLLPALLYFALVFPVQRAHSSLSQQLEAKQADLQWMQESAAKMKSMRGSNVGGQRQGRGLSQLVSDSAPRYQLQISRIQPRGDDEIQVWLEDAPFDQLVHWLHQSEQDFGLVVASINMTAGKNPGWVKMQVKFKG</sequence>
<evidence type="ECO:0000256" key="9">
    <source>
        <dbReference type="ARBA" id="ARBA00023136"/>
    </source>
</evidence>
<evidence type="ECO:0000256" key="1">
    <source>
        <dbReference type="ARBA" id="ARBA00004377"/>
    </source>
</evidence>
<evidence type="ECO:0000256" key="4">
    <source>
        <dbReference type="ARBA" id="ARBA00022475"/>
    </source>
</evidence>
<evidence type="ECO:0000256" key="7">
    <source>
        <dbReference type="ARBA" id="ARBA00022927"/>
    </source>
</evidence>
<evidence type="ECO:0000256" key="8">
    <source>
        <dbReference type="ARBA" id="ARBA00022989"/>
    </source>
</evidence>
<name>A0A4R6UQY2_9GAMM</name>
<comment type="similarity">
    <text evidence="2 10">Belongs to the GSP M family.</text>
</comment>
<feature type="transmembrane region" description="Helical" evidence="11">
    <location>
        <begin position="23"/>
        <end position="44"/>
    </location>
</feature>
<gene>
    <name evidence="12" type="ORF">EV696_10356</name>
</gene>
<dbReference type="GO" id="GO:0015628">
    <property type="term" value="P:protein secretion by the type II secretion system"/>
    <property type="evidence" value="ECO:0007669"/>
    <property type="project" value="InterPro"/>
</dbReference>
<organism evidence="12 13">
    <name type="scientific">Permianibacter aggregans</name>
    <dbReference type="NCBI Taxonomy" id="1510150"/>
    <lineage>
        <taxon>Bacteria</taxon>
        <taxon>Pseudomonadati</taxon>
        <taxon>Pseudomonadota</taxon>
        <taxon>Gammaproteobacteria</taxon>
        <taxon>Pseudomonadales</taxon>
        <taxon>Pseudomonadaceae</taxon>
        <taxon>Permianibacter</taxon>
    </lineage>
</organism>
<comment type="caution">
    <text evidence="12">The sequence shown here is derived from an EMBL/GenBank/DDBJ whole genome shotgun (WGS) entry which is preliminary data.</text>
</comment>
<dbReference type="EMBL" id="SNYM01000003">
    <property type="protein sequence ID" value="TDQ49688.1"/>
    <property type="molecule type" value="Genomic_DNA"/>
</dbReference>
<evidence type="ECO:0000256" key="2">
    <source>
        <dbReference type="ARBA" id="ARBA00010637"/>
    </source>
</evidence>